<sequence length="77" mass="8159">MVNSTVLCQCFLSFGIGKAVQPRRQPTLPVKIASFGKIGKGGDAPSTGGPSRSTQLRTADLIMPSLLPSNYYSNFPS</sequence>
<reference evidence="1" key="1">
    <citation type="journal article" date="2020" name="Stud. Mycol.">
        <title>101 Dothideomycetes genomes: a test case for predicting lifestyles and emergence of pathogens.</title>
        <authorList>
            <person name="Haridas S."/>
            <person name="Albert R."/>
            <person name="Binder M."/>
            <person name="Bloem J."/>
            <person name="Labutti K."/>
            <person name="Salamov A."/>
            <person name="Andreopoulos B."/>
            <person name="Baker S."/>
            <person name="Barry K."/>
            <person name="Bills G."/>
            <person name="Bluhm B."/>
            <person name="Cannon C."/>
            <person name="Castanera R."/>
            <person name="Culley D."/>
            <person name="Daum C."/>
            <person name="Ezra D."/>
            <person name="Gonzalez J."/>
            <person name="Henrissat B."/>
            <person name="Kuo A."/>
            <person name="Liang C."/>
            <person name="Lipzen A."/>
            <person name="Lutzoni F."/>
            <person name="Magnuson J."/>
            <person name="Mondo S."/>
            <person name="Nolan M."/>
            <person name="Ohm R."/>
            <person name="Pangilinan J."/>
            <person name="Park H.-J."/>
            <person name="Ramirez L."/>
            <person name="Alfaro M."/>
            <person name="Sun H."/>
            <person name="Tritt A."/>
            <person name="Yoshinaga Y."/>
            <person name="Zwiers L.-H."/>
            <person name="Turgeon B."/>
            <person name="Goodwin S."/>
            <person name="Spatafora J."/>
            <person name="Crous P."/>
            <person name="Grigoriev I."/>
        </authorList>
    </citation>
    <scope>NUCLEOTIDE SEQUENCE</scope>
    <source>
        <strain evidence="1">CBS 119925</strain>
    </source>
</reference>
<dbReference type="Proteomes" id="UP000799440">
    <property type="component" value="Unassembled WGS sequence"/>
</dbReference>
<protein>
    <submittedName>
        <fullName evidence="1">Uncharacterized protein</fullName>
    </submittedName>
</protein>
<dbReference type="EMBL" id="MU006571">
    <property type="protein sequence ID" value="KAF2747748.1"/>
    <property type="molecule type" value="Genomic_DNA"/>
</dbReference>
<name>A0A6A6VB08_9PLEO</name>
<organism evidence="1 2">
    <name type="scientific">Sporormia fimetaria CBS 119925</name>
    <dbReference type="NCBI Taxonomy" id="1340428"/>
    <lineage>
        <taxon>Eukaryota</taxon>
        <taxon>Fungi</taxon>
        <taxon>Dikarya</taxon>
        <taxon>Ascomycota</taxon>
        <taxon>Pezizomycotina</taxon>
        <taxon>Dothideomycetes</taxon>
        <taxon>Pleosporomycetidae</taxon>
        <taxon>Pleosporales</taxon>
        <taxon>Sporormiaceae</taxon>
        <taxon>Sporormia</taxon>
    </lineage>
</organism>
<gene>
    <name evidence="1" type="ORF">M011DRAFT_38178</name>
</gene>
<keyword evidence="2" id="KW-1185">Reference proteome</keyword>
<evidence type="ECO:0000313" key="1">
    <source>
        <dbReference type="EMBL" id="KAF2747748.1"/>
    </source>
</evidence>
<proteinExistence type="predicted"/>
<evidence type="ECO:0000313" key="2">
    <source>
        <dbReference type="Proteomes" id="UP000799440"/>
    </source>
</evidence>
<accession>A0A6A6VB08</accession>
<dbReference type="AlphaFoldDB" id="A0A6A6VB08"/>